<dbReference type="Proteomes" id="UP000005237">
    <property type="component" value="Unassembled WGS sequence"/>
</dbReference>
<feature type="transmembrane region" description="Helical" evidence="1">
    <location>
        <begin position="59"/>
        <end position="84"/>
    </location>
</feature>
<organism evidence="2 3">
    <name type="scientific">Caenorhabditis japonica</name>
    <dbReference type="NCBI Taxonomy" id="281687"/>
    <lineage>
        <taxon>Eukaryota</taxon>
        <taxon>Metazoa</taxon>
        <taxon>Ecdysozoa</taxon>
        <taxon>Nematoda</taxon>
        <taxon>Chromadorea</taxon>
        <taxon>Rhabditida</taxon>
        <taxon>Rhabditina</taxon>
        <taxon>Rhabditomorpha</taxon>
        <taxon>Rhabditoidea</taxon>
        <taxon>Rhabditidae</taxon>
        <taxon>Peloderinae</taxon>
        <taxon>Caenorhabditis</taxon>
    </lineage>
</organism>
<reference evidence="2" key="2">
    <citation type="submission" date="2022-06" db="UniProtKB">
        <authorList>
            <consortium name="EnsemblMetazoa"/>
        </authorList>
    </citation>
    <scope>IDENTIFICATION</scope>
    <source>
        <strain evidence="2">DF5081</strain>
    </source>
</reference>
<sequence>MNCNNVMLRNHYVVTVHIETPFRILIGVYYSLFIIADAIFFTILLAIQIKIRKGCHPFFSVLFTCILFCYICSDLMDLFCQLFFLAGAHADTMNTLHMIYDQAYATLTPLCVCCLIERTIATVWAVSYETNRKWVLYTLSVTFFIAAYMYAANYVQFARIYMSGIMTAIITLGCIGLYVLNRKWTICYQTDISLMSKITLSLRYQIIENMVVVRKALLPVIVLDSLVTLIDLFSIKLNDVIIKENTTVTCHSLVIFSPYVVLNHVAMLLEFCIPLYMLLARKVYYRPFYTEYSILNSWGLPNELMWDRIPSLYPVASRVQSVLLSITPHSSRLSTRRYIFELFEILFRASSTDELVLHAVVWLVTP</sequence>
<keyword evidence="1" id="KW-0812">Transmembrane</keyword>
<feature type="transmembrane region" description="Helical" evidence="1">
    <location>
        <begin position="104"/>
        <end position="127"/>
    </location>
</feature>
<evidence type="ECO:0000313" key="3">
    <source>
        <dbReference type="Proteomes" id="UP000005237"/>
    </source>
</evidence>
<dbReference type="EnsemblMetazoa" id="CJA00981.1">
    <property type="protein sequence ID" value="CJA00981.1"/>
    <property type="gene ID" value="WBGene00120185"/>
</dbReference>
<evidence type="ECO:0000313" key="2">
    <source>
        <dbReference type="EnsemblMetazoa" id="CJA00981.1"/>
    </source>
</evidence>
<keyword evidence="3" id="KW-1185">Reference proteome</keyword>
<feature type="transmembrane region" description="Helical" evidence="1">
    <location>
        <begin position="158"/>
        <end position="180"/>
    </location>
</feature>
<evidence type="ECO:0000256" key="1">
    <source>
        <dbReference type="SAM" id="Phobius"/>
    </source>
</evidence>
<evidence type="ECO:0008006" key="4">
    <source>
        <dbReference type="Google" id="ProtNLM"/>
    </source>
</evidence>
<reference evidence="3" key="1">
    <citation type="submission" date="2010-08" db="EMBL/GenBank/DDBJ databases">
        <authorList>
            <consortium name="Caenorhabditis japonica Sequencing Consortium"/>
            <person name="Wilson R.K."/>
        </authorList>
    </citation>
    <scope>NUCLEOTIDE SEQUENCE [LARGE SCALE GENOMIC DNA]</scope>
    <source>
        <strain evidence="3">DF5081</strain>
    </source>
</reference>
<feature type="transmembrane region" description="Helical" evidence="1">
    <location>
        <begin position="24"/>
        <end position="47"/>
    </location>
</feature>
<keyword evidence="1" id="KW-1133">Transmembrane helix</keyword>
<dbReference type="AlphaFoldDB" id="A0A8R1HGP2"/>
<keyword evidence="1" id="KW-0472">Membrane</keyword>
<name>A0A8R1HGP2_CAEJA</name>
<proteinExistence type="predicted"/>
<accession>A0A8R1HGP2</accession>
<dbReference type="PANTHER" id="PTHR47518">
    <property type="entry name" value="SERPENTINE RECEPTOR CLASS EPSILON-13-RELATED"/>
    <property type="match status" value="1"/>
</dbReference>
<feature type="transmembrane region" description="Helical" evidence="1">
    <location>
        <begin position="255"/>
        <end position="279"/>
    </location>
</feature>
<dbReference type="InterPro" id="IPR052854">
    <property type="entry name" value="Serpentine_rcpt_epsilon"/>
</dbReference>
<feature type="transmembrane region" description="Helical" evidence="1">
    <location>
        <begin position="134"/>
        <end position="152"/>
    </location>
</feature>
<protein>
    <recommendedName>
        <fullName evidence="4">G protein-coupled receptor</fullName>
    </recommendedName>
</protein>
<feature type="transmembrane region" description="Helical" evidence="1">
    <location>
        <begin position="216"/>
        <end position="235"/>
    </location>
</feature>
<dbReference type="PANTHER" id="PTHR47518:SF10">
    <property type="entry name" value="G PROTEIN-COUPLED RECEPTOR-RELATED"/>
    <property type="match status" value="1"/>
</dbReference>